<evidence type="ECO:0000313" key="1">
    <source>
        <dbReference type="EMBL" id="KAL3312341.1"/>
    </source>
</evidence>
<proteinExistence type="predicted"/>
<dbReference type="EMBL" id="JBJKFK010001738">
    <property type="protein sequence ID" value="KAL3312341.1"/>
    <property type="molecule type" value="Genomic_DNA"/>
</dbReference>
<gene>
    <name evidence="1" type="ORF">Ciccas_009069</name>
</gene>
<comment type="caution">
    <text evidence="1">The sequence shown here is derived from an EMBL/GenBank/DDBJ whole genome shotgun (WGS) entry which is preliminary data.</text>
</comment>
<reference evidence="1 2" key="1">
    <citation type="submission" date="2024-11" db="EMBL/GenBank/DDBJ databases">
        <title>Adaptive evolution of stress response genes in parasites aligns with host niche diversity.</title>
        <authorList>
            <person name="Hahn C."/>
            <person name="Resl P."/>
        </authorList>
    </citation>
    <scope>NUCLEOTIDE SEQUENCE [LARGE SCALE GENOMIC DNA]</scope>
    <source>
        <strain evidence="1">EGGRZ-B1_66</strain>
        <tissue evidence="1">Body</tissue>
    </source>
</reference>
<protein>
    <recommendedName>
        <fullName evidence="3">Titin</fullName>
    </recommendedName>
</protein>
<keyword evidence="2" id="KW-1185">Reference proteome</keyword>
<evidence type="ECO:0000313" key="2">
    <source>
        <dbReference type="Proteomes" id="UP001626550"/>
    </source>
</evidence>
<accession>A0ABD2Q0V2</accession>
<organism evidence="1 2">
    <name type="scientific">Cichlidogyrus casuarinus</name>
    <dbReference type="NCBI Taxonomy" id="1844966"/>
    <lineage>
        <taxon>Eukaryota</taxon>
        <taxon>Metazoa</taxon>
        <taxon>Spiralia</taxon>
        <taxon>Lophotrochozoa</taxon>
        <taxon>Platyhelminthes</taxon>
        <taxon>Monogenea</taxon>
        <taxon>Monopisthocotylea</taxon>
        <taxon>Dactylogyridea</taxon>
        <taxon>Ancyrocephalidae</taxon>
        <taxon>Cichlidogyrus</taxon>
    </lineage>
</organism>
<evidence type="ECO:0008006" key="3">
    <source>
        <dbReference type="Google" id="ProtNLM"/>
    </source>
</evidence>
<dbReference type="Proteomes" id="UP001626550">
    <property type="component" value="Unassembled WGS sequence"/>
</dbReference>
<sequence length="1931" mass="215463">MTPKIIDFKPLDFTLSPVEMVAVEPNIMVDSVAAVKSAPPAEVQYSNIRTQTSPSMSNRLTNTEEVRLKMYETGCQITDNKFTRDCMTQIEHRHKSKSSSTDVKPLKTGSSYFEMETETAFMEVSKPRMTNARVQCTPDPVIDIAIEQLPVVRSIPNVEVTCIDAICQISPNLRSTSINTSLSGHEVQARSRVTKKDLGSQILIRKPTTETMTQISVLQRSQSCDPMKSQISDATSSFVVANTVRPARGQSFDVMTQIQIMQKDQLSMTTSQLMGQPVQSRNIDQFNREVQVRLEPAKAELMSQVGPLYAEKATMAEYMAPAIIEMDVPMPVQKAAPTAQAVENRDVMTQIQVLQRHQQSEIAIVVDQINRGIQVCIEPAKSNLMTQQGPDYAEEIQQTGRVMGFDIMTQVGLMKNDSSTNTRVFERQMVDAISHISLERTKIRTDDFGTNTAEVIAYHCSTQVGPILKNSSDGMSLGNRDLMALRKVHTNNTSAQTVYVSPRLNTMSSQTEYVAQSFIEIEQEQVQKSGPPRGSPDPEPPVVYTSARQVDDIFDVYIQVDIDEEPVKTSSVLSQTAEQLKRVLIDSSSFTEPPVMLGKKLQVPLEETTSKTIETHSQYTIYTQGKKFQVTEPMKEKDVNDVMLQCGIITFESGIQTEERAEPQAIIMAEPVSVQRSAPVIDKFEISTETTVLETRNRKLQVEFQMPHQAPFLVDASSEAFRTDYETKRLQVDLREQEPKPIVIDSSSFNESLQRKETRGKKLQVHIDKTVDDREVMTQVGAITKENETQFTEIVKAKLDIFDCYTQVDVVESSQKLILMETEQTVQQSAPGRITVDKSCETIRIENINRKLQVELEEPKATLVHSDSQITTETKGKKVQVEIAPKKEESDVMTQVSQMTSNIAIGTVEKKKELVDSSSEMHKIKTASKQLQVDLIKEVVKLASVDSFTQDATETKGKKLQVELLEKKSDVMTQVSQMTQEISVGTLETRVKVVESSSELEAVKLTTVDSFTQDATETKGKKLQVSMIPKSEDREVMTQVGAITRENETQLTETVKAKLDTFDCYTQVDIVESSQKLILMETEQTVQQSAPGKITVDKSCETIVIENINRKLQVELEEPKTTLVHSDSQITTETKGKKVQVEIAPKKEESDVMTQVSQLTSDIAIGTAEKKKQLIDSSSEMHKIKTASKELQVDLIKEVVKLTTVDSFTQDATETKGKKLQVSMIPKSEDREVMTQVGAITRENETQLTETVKAKLDTFDCYTQADAVESSQKLILMETEQTVQQSAPGKITVDKSCETIVIENINRKLQVELEEPKATLVHSDSQITTETKGKKVQVEIAPKKEESDVMTQVSQLTSEISIGTVEKKKELIDSSSQMQVDLGPQMKTVAKVESSSQVGRKTLLIDAFSENIATSAVLTKKVQSDLQTKRGVGEVMTQVGPLLNENATQSEQAPQEFLLVESAHTVQKTAVQETEMMDLSVEMTPKLRDFGLQFESNKEIQAKHKKLQVSISQLRSNTLDVITQVGSLTSTKEIQTVSMEPLDHDVMTQIDVVIRESAVNVAQTETFDCFTQVGMVEETHILVEATHEVQQAAASRVCTSDFGTQSIIIETRAKMLQYGPICGNLETQTTEFLIEEDSKKRDMSCHGKKLQVNITPELSDTTTQTKSEEGSLVDSFSELEQRRAEKTIKEDGLVRHRSEASVQISTMVNEQVSQTEFEVKSTSKKMQVNIMPEYVDGNSSYRARDSSIKLQTMHTQTDIREVEIPPILVTEKETAVFAGAPATNVDVSINISQDVPEYFDAYAQTNMDSYSQMGSQHPTPFEYSVSTQFCPSLSTAKQQTSFSEREAMPLQRIRLEDHSVQTSEFTDIIEVGATVKIAEVKTLAKKVQVSTTVTMDSASHLEATPNTRQRELQVRPMQLFVLKGSKSSSIT</sequence>
<name>A0ABD2Q0V2_9PLAT</name>